<dbReference type="Pfam" id="PF10551">
    <property type="entry name" value="MULE"/>
    <property type="match status" value="1"/>
</dbReference>
<dbReference type="PANTHER" id="PTHR47718:SF8">
    <property type="entry name" value="PROTEIN FAR1-RELATED SEQUENCE"/>
    <property type="match status" value="1"/>
</dbReference>
<keyword evidence="4" id="KW-1185">Reference proteome</keyword>
<dbReference type="EMBL" id="UZAU01000372">
    <property type="status" value="NOT_ANNOTATED_CDS"/>
    <property type="molecule type" value="Genomic_DNA"/>
</dbReference>
<proteinExistence type="predicted"/>
<dbReference type="Proteomes" id="UP000596661">
    <property type="component" value="Chromosome 4"/>
</dbReference>
<evidence type="ECO:0000259" key="1">
    <source>
        <dbReference type="Pfam" id="PF03101"/>
    </source>
</evidence>
<sequence>MMDSTNLVGEDLQSRRKINFESEDGILSSNIDIKSLHSKIEDEAIPKIGMEFITEGEAYDFYNAYAYKIGFSIRRSKMHKDLDGRITDRIFCCSCEGHREKDKRDATVKSHRAETRFGCLARMKINSHQNSRYRVVDFVMEHTHVTSSPSKSHLHRSQRRLTLAQAAEIDLADISGITPKASYDLMARRVGGRENLGYTIVDCQNYLQSKRTIQMRLGDTGGILEYLQRMQLEDPAFVSAIQADEDDMITNIFWADGRMMADYFYFGDVVSFDTTYKKNKECRPFAMFVGVNHHKQSIIFGAALLYDETAETFAWLFDTFAKTMSGKKPKTILTDQDAAMEKALESQWPETTHRLCIWHIYQNAAKNLSGVFEKFRQFTKDFSSCIYDYDEKDEFIEAWNSMLEKYDLRDNKWLKKMFNLRENGHWYMERDIFLQT</sequence>
<evidence type="ECO:0000313" key="3">
    <source>
        <dbReference type="EnsemblPlants" id="cds.evm.model.04.1061"/>
    </source>
</evidence>
<organism evidence="3 4">
    <name type="scientific">Cannabis sativa</name>
    <name type="common">Hemp</name>
    <name type="synonym">Marijuana</name>
    <dbReference type="NCBI Taxonomy" id="3483"/>
    <lineage>
        <taxon>Eukaryota</taxon>
        <taxon>Viridiplantae</taxon>
        <taxon>Streptophyta</taxon>
        <taxon>Embryophyta</taxon>
        <taxon>Tracheophyta</taxon>
        <taxon>Spermatophyta</taxon>
        <taxon>Magnoliopsida</taxon>
        <taxon>eudicotyledons</taxon>
        <taxon>Gunneridae</taxon>
        <taxon>Pentapetalae</taxon>
        <taxon>rosids</taxon>
        <taxon>fabids</taxon>
        <taxon>Rosales</taxon>
        <taxon>Cannabaceae</taxon>
        <taxon>Cannabis</taxon>
    </lineage>
</organism>
<evidence type="ECO:0000313" key="4">
    <source>
        <dbReference type="Proteomes" id="UP000596661"/>
    </source>
</evidence>
<dbReference type="PANTHER" id="PTHR47718">
    <property type="entry name" value="OS01G0519700 PROTEIN"/>
    <property type="match status" value="1"/>
</dbReference>
<reference evidence="3" key="1">
    <citation type="submission" date="2018-11" db="EMBL/GenBank/DDBJ databases">
        <authorList>
            <person name="Grassa J C."/>
        </authorList>
    </citation>
    <scope>NUCLEOTIDE SEQUENCE [LARGE SCALE GENOMIC DNA]</scope>
</reference>
<feature type="domain" description="FAR1" evidence="1">
    <location>
        <begin position="60"/>
        <end position="144"/>
    </location>
</feature>
<feature type="domain" description="MULE transposase" evidence="2">
    <location>
        <begin position="269"/>
        <end position="363"/>
    </location>
</feature>
<dbReference type="Gramene" id="evm.model.04.1061">
    <property type="protein sequence ID" value="cds.evm.model.04.1061"/>
    <property type="gene ID" value="evm.TU.04.1061"/>
</dbReference>
<evidence type="ECO:0008006" key="5">
    <source>
        <dbReference type="Google" id="ProtNLM"/>
    </source>
</evidence>
<protein>
    <recommendedName>
        <fullName evidence="5">Protein FAR1-RELATED SEQUENCE</fullName>
    </recommendedName>
</protein>
<dbReference type="EnsemblPlants" id="evm.model.04.1061">
    <property type="protein sequence ID" value="cds.evm.model.04.1061"/>
    <property type="gene ID" value="evm.TU.04.1061"/>
</dbReference>
<name>A0A803PBJ7_CANSA</name>
<evidence type="ECO:0000259" key="2">
    <source>
        <dbReference type="Pfam" id="PF10551"/>
    </source>
</evidence>
<reference evidence="3" key="2">
    <citation type="submission" date="2021-03" db="UniProtKB">
        <authorList>
            <consortium name="EnsemblPlants"/>
        </authorList>
    </citation>
    <scope>IDENTIFICATION</scope>
</reference>
<dbReference type="AlphaFoldDB" id="A0A803PBJ7"/>
<dbReference type="OMA" id="YMERDIF"/>
<dbReference type="InterPro" id="IPR018289">
    <property type="entry name" value="MULE_transposase_dom"/>
</dbReference>
<accession>A0A803PBJ7</accession>
<dbReference type="InterPro" id="IPR004330">
    <property type="entry name" value="FAR1_DNA_bnd_dom"/>
</dbReference>
<dbReference type="Pfam" id="PF03101">
    <property type="entry name" value="FAR1"/>
    <property type="match status" value="1"/>
</dbReference>